<dbReference type="RefSeq" id="YP_010654809.1">
    <property type="nucleotide sequence ID" value="NC_070816.1"/>
</dbReference>
<evidence type="ECO:0000313" key="3">
    <source>
        <dbReference type="Proteomes" id="UP000326737"/>
    </source>
</evidence>
<dbReference type="KEGG" id="vg:77930662"/>
<gene>
    <name evidence="2" type="primary">26</name>
    <name evidence="2" type="ORF">SEA_DENISE_26</name>
</gene>
<organism evidence="2 3">
    <name type="scientific">Gordonia phage Denise</name>
    <dbReference type="NCBI Taxonomy" id="2652879"/>
    <lineage>
        <taxon>Viruses</taxon>
        <taxon>Duplodnaviria</taxon>
        <taxon>Heunggongvirae</taxon>
        <taxon>Uroviricota</taxon>
        <taxon>Caudoviricetes</taxon>
        <taxon>Denisevirus</taxon>
        <taxon>Denisevirus denise</taxon>
    </lineage>
</organism>
<keyword evidence="3" id="KW-1185">Reference proteome</keyword>
<accession>A0A5P8DDZ8</accession>
<reference evidence="2 3" key="1">
    <citation type="submission" date="2019-09" db="EMBL/GenBank/DDBJ databases">
        <authorList>
            <person name="Silva M.P."/>
            <person name="Gonzalez K."/>
            <person name="Koka A.K."/>
            <person name="Cabrera L."/>
            <person name="Cambron D.A."/>
            <person name="Diaz-Ariza A.M."/>
            <person name="Escobar S.L."/>
            <person name="Gali A.E."/>
            <person name="Garcia A."/>
            <person name="Gonzalez K.S."/>
            <person name="Mejia V.A."/>
            <person name="Morales N.J."/>
            <person name="Puente P.E."/>
            <person name="Ramos S.M."/>
            <person name="Rivera A.M."/>
            <person name="Ruas A.M."/>
            <person name="Ruiz E.O."/>
            <person name="Rustin G.O."/>
            <person name="Santana P.N."/>
            <person name="Alonso A."/>
            <person name="Arias E."/>
            <person name="Boaretto D."/>
            <person name="Casey G.B."/>
            <person name="Fernandez S.D."/>
            <person name="Flores B.C."/>
            <person name="Gonzalez C.A."/>
            <person name="Hernandez L.A."/>
            <person name="Lormand T.I."/>
            <person name="Oro J.D."/>
            <person name="Pineiro L."/>
            <person name="Quintana A.E."/>
            <person name="Solorzano G.E."/>
            <person name="Waikel P.A."/>
            <person name="Dougan K.E."/>
            <person name="Rodriguez-Lanetty M."/>
            <person name="Ball S.L."/>
            <person name="Garlena R.A."/>
            <person name="Russell D.A."/>
            <person name="Pope W.H."/>
            <person name="Jacobs-Sera D."/>
            <person name="Hatfull G.F."/>
        </authorList>
    </citation>
    <scope>NUCLEOTIDE SEQUENCE [LARGE SCALE GENOMIC DNA]</scope>
</reference>
<proteinExistence type="predicted"/>
<feature type="transmembrane region" description="Helical" evidence="1">
    <location>
        <begin position="51"/>
        <end position="67"/>
    </location>
</feature>
<keyword evidence="1" id="KW-1133">Transmembrane helix</keyword>
<sequence length="107" mass="11004">MSGFGALTADLGSEILAPMTRALAAHYLLRVAVVLAGLGLLAMVVDVALGGALIAVGVLCLLVRLRLTIEPASSDGRCQQCRNAPATDGEFCSEDCAEDYAAHSAGW</sequence>
<dbReference type="EMBL" id="MN428053">
    <property type="protein sequence ID" value="QFP96642.1"/>
    <property type="molecule type" value="Genomic_DNA"/>
</dbReference>
<keyword evidence="1" id="KW-0472">Membrane</keyword>
<protein>
    <submittedName>
        <fullName evidence="2">Membrane protein</fullName>
    </submittedName>
</protein>
<evidence type="ECO:0000256" key="1">
    <source>
        <dbReference type="SAM" id="Phobius"/>
    </source>
</evidence>
<keyword evidence="1" id="KW-0812">Transmembrane</keyword>
<name>A0A5P8DDZ8_9CAUD</name>
<dbReference type="Proteomes" id="UP000326737">
    <property type="component" value="Segment"/>
</dbReference>
<evidence type="ECO:0000313" key="2">
    <source>
        <dbReference type="EMBL" id="QFP96642.1"/>
    </source>
</evidence>
<dbReference type="GeneID" id="77930662"/>